<evidence type="ECO:0000313" key="1">
    <source>
        <dbReference type="EMBL" id="KAJ0189186.1"/>
    </source>
</evidence>
<dbReference type="AlphaFoldDB" id="A0A9R1WVJ7"/>
<dbReference type="Proteomes" id="UP000235145">
    <property type="component" value="Unassembled WGS sequence"/>
</dbReference>
<gene>
    <name evidence="1" type="ORF">LSAT_V11C800440860</name>
</gene>
<accession>A0A9R1WVJ7</accession>
<keyword evidence="2" id="KW-1185">Reference proteome</keyword>
<protein>
    <recommendedName>
        <fullName evidence="3">MULE transposase domain-containing protein</fullName>
    </recommendedName>
</protein>
<sequence length="155" mass="18302">MIVKKIHGDFERQYNTLRDYYVGGGGVGRKDLLGLDEVFMKVPYPGQILIIIAIYANNGAWKTNSWTWFLELLDGDLDLTSRSNFTFITNRQKHMYCLKQIHENMKLQRKGKLIKEYLWRCARSTTIPHFSNAVEELKRFNPQAHEWLENIQVKH</sequence>
<dbReference type="PANTHER" id="PTHR31973">
    <property type="entry name" value="POLYPROTEIN, PUTATIVE-RELATED"/>
    <property type="match status" value="1"/>
</dbReference>
<organism evidence="1 2">
    <name type="scientific">Lactuca sativa</name>
    <name type="common">Garden lettuce</name>
    <dbReference type="NCBI Taxonomy" id="4236"/>
    <lineage>
        <taxon>Eukaryota</taxon>
        <taxon>Viridiplantae</taxon>
        <taxon>Streptophyta</taxon>
        <taxon>Embryophyta</taxon>
        <taxon>Tracheophyta</taxon>
        <taxon>Spermatophyta</taxon>
        <taxon>Magnoliopsida</taxon>
        <taxon>eudicotyledons</taxon>
        <taxon>Gunneridae</taxon>
        <taxon>Pentapetalae</taxon>
        <taxon>asterids</taxon>
        <taxon>campanulids</taxon>
        <taxon>Asterales</taxon>
        <taxon>Asteraceae</taxon>
        <taxon>Cichorioideae</taxon>
        <taxon>Cichorieae</taxon>
        <taxon>Lactucinae</taxon>
        <taxon>Lactuca</taxon>
    </lineage>
</organism>
<comment type="caution">
    <text evidence="1">The sequence shown here is derived from an EMBL/GenBank/DDBJ whole genome shotgun (WGS) entry which is preliminary data.</text>
</comment>
<evidence type="ECO:0000313" key="2">
    <source>
        <dbReference type="Proteomes" id="UP000235145"/>
    </source>
</evidence>
<proteinExistence type="predicted"/>
<dbReference type="EMBL" id="NBSK02000008">
    <property type="protein sequence ID" value="KAJ0189186.1"/>
    <property type="molecule type" value="Genomic_DNA"/>
</dbReference>
<evidence type="ECO:0008006" key="3">
    <source>
        <dbReference type="Google" id="ProtNLM"/>
    </source>
</evidence>
<dbReference type="PANTHER" id="PTHR31973:SF190">
    <property type="entry name" value="MULE TRANSPOSASE DOMAIN-CONTAINING PROTEIN"/>
    <property type="match status" value="1"/>
</dbReference>
<name>A0A9R1WVJ7_LACSA</name>
<reference evidence="1 2" key="1">
    <citation type="journal article" date="2017" name="Nat. Commun.">
        <title>Genome assembly with in vitro proximity ligation data and whole-genome triplication in lettuce.</title>
        <authorList>
            <person name="Reyes-Chin-Wo S."/>
            <person name="Wang Z."/>
            <person name="Yang X."/>
            <person name="Kozik A."/>
            <person name="Arikit S."/>
            <person name="Song C."/>
            <person name="Xia L."/>
            <person name="Froenicke L."/>
            <person name="Lavelle D.O."/>
            <person name="Truco M.J."/>
            <person name="Xia R."/>
            <person name="Zhu S."/>
            <person name="Xu C."/>
            <person name="Xu H."/>
            <person name="Xu X."/>
            <person name="Cox K."/>
            <person name="Korf I."/>
            <person name="Meyers B.C."/>
            <person name="Michelmore R.W."/>
        </authorList>
    </citation>
    <scope>NUCLEOTIDE SEQUENCE [LARGE SCALE GENOMIC DNA]</scope>
    <source>
        <strain evidence="2">cv. Salinas</strain>
        <tissue evidence="1">Seedlings</tissue>
    </source>
</reference>